<reference evidence="15 16" key="1">
    <citation type="submission" date="2017-03" db="EMBL/GenBank/DDBJ databases">
        <title>Genomes of endolithic fungi from Antarctica.</title>
        <authorList>
            <person name="Coleine C."/>
            <person name="Masonjones S."/>
            <person name="Stajich J.E."/>
        </authorList>
    </citation>
    <scope>NUCLEOTIDE SEQUENCE [LARGE SCALE GENOMIC DNA]</scope>
    <source>
        <strain evidence="15 16">CCFEE 6314</strain>
    </source>
</reference>
<keyword evidence="9 12" id="KW-0496">Mitochondrion</keyword>
<dbReference type="PANTHER" id="PTHR31961">
    <property type="entry name" value="SENSITIVE TO HIGH EXPRESSION PROTEIN 9, MITOCHONDRIAL"/>
    <property type="match status" value="1"/>
</dbReference>
<feature type="compositionally biased region" description="Pro residues" evidence="14">
    <location>
        <begin position="483"/>
        <end position="492"/>
    </location>
</feature>
<evidence type="ECO:0000313" key="15">
    <source>
        <dbReference type="EMBL" id="RVX74114.1"/>
    </source>
</evidence>
<evidence type="ECO:0000256" key="12">
    <source>
        <dbReference type="RuleBase" id="RU364128"/>
    </source>
</evidence>
<keyword evidence="6 12" id="KW-0809">Transit peptide</keyword>
<comment type="subunit">
    <text evidence="3 12">Homooligomer.</text>
</comment>
<protein>
    <recommendedName>
        <fullName evidence="12">Sensitive to high expression protein 9, mitochondrial</fullName>
    </recommendedName>
</protein>
<evidence type="ECO:0000313" key="16">
    <source>
        <dbReference type="Proteomes" id="UP000288859"/>
    </source>
</evidence>
<dbReference type="OrthoDB" id="5595506at2759"/>
<dbReference type="Proteomes" id="UP000288859">
    <property type="component" value="Unassembled WGS sequence"/>
</dbReference>
<evidence type="ECO:0000256" key="2">
    <source>
        <dbReference type="ARBA" id="ARBA00007472"/>
    </source>
</evidence>
<evidence type="ECO:0000256" key="9">
    <source>
        <dbReference type="ARBA" id="ARBA00023128"/>
    </source>
</evidence>
<dbReference type="Pfam" id="PF05546">
    <property type="entry name" value="She9_MDM33"/>
    <property type="match status" value="1"/>
</dbReference>
<feature type="compositionally biased region" description="Polar residues" evidence="14">
    <location>
        <begin position="430"/>
        <end position="450"/>
    </location>
</feature>
<comment type="function">
    <text evidence="11">Required for the maintenance of the structure of the mitochondrial inner membrane. Involved in mitochondrial morphology. Causes growth arrest when highly overexpressed.</text>
</comment>
<evidence type="ECO:0000256" key="7">
    <source>
        <dbReference type="ARBA" id="ARBA00022989"/>
    </source>
</evidence>
<evidence type="ECO:0000256" key="3">
    <source>
        <dbReference type="ARBA" id="ARBA00011182"/>
    </source>
</evidence>
<comment type="caution">
    <text evidence="15">The sequence shown here is derived from an EMBL/GenBank/DDBJ whole genome shotgun (WGS) entry which is preliminary data.</text>
</comment>
<feature type="coiled-coil region" evidence="13">
    <location>
        <begin position="197"/>
        <end position="224"/>
    </location>
</feature>
<dbReference type="InterPro" id="IPR008839">
    <property type="entry name" value="MDM33_fungi"/>
</dbReference>
<evidence type="ECO:0000256" key="14">
    <source>
        <dbReference type="SAM" id="MobiDB-lite"/>
    </source>
</evidence>
<feature type="compositionally biased region" description="Polar residues" evidence="14">
    <location>
        <begin position="459"/>
        <end position="471"/>
    </location>
</feature>
<evidence type="ECO:0000256" key="1">
    <source>
        <dbReference type="ARBA" id="ARBA00004448"/>
    </source>
</evidence>
<evidence type="ECO:0000256" key="11">
    <source>
        <dbReference type="ARBA" id="ARBA00024807"/>
    </source>
</evidence>
<dbReference type="GO" id="GO:0007007">
    <property type="term" value="P:inner mitochondrial membrane organization"/>
    <property type="evidence" value="ECO:0007669"/>
    <property type="project" value="TreeGrafter"/>
</dbReference>
<keyword evidence="5 12" id="KW-0999">Mitochondrion inner membrane</keyword>
<keyword evidence="10 12" id="KW-0472">Membrane</keyword>
<feature type="region of interest" description="Disordered" evidence="14">
    <location>
        <begin position="94"/>
        <end position="155"/>
    </location>
</feature>
<dbReference type="VEuPathDB" id="FungiDB:PV10_04712"/>
<evidence type="ECO:0000256" key="10">
    <source>
        <dbReference type="ARBA" id="ARBA00023136"/>
    </source>
</evidence>
<evidence type="ECO:0000256" key="8">
    <source>
        <dbReference type="ARBA" id="ARBA00023054"/>
    </source>
</evidence>
<evidence type="ECO:0000256" key="5">
    <source>
        <dbReference type="ARBA" id="ARBA00022792"/>
    </source>
</evidence>
<feature type="transmembrane region" description="Helical" evidence="12">
    <location>
        <begin position="536"/>
        <end position="555"/>
    </location>
</feature>
<evidence type="ECO:0000256" key="13">
    <source>
        <dbReference type="SAM" id="Coils"/>
    </source>
</evidence>
<feature type="region of interest" description="Disordered" evidence="14">
    <location>
        <begin position="415"/>
        <end position="499"/>
    </location>
</feature>
<accession>A0A438NEJ5</accession>
<dbReference type="GO" id="GO:0005743">
    <property type="term" value="C:mitochondrial inner membrane"/>
    <property type="evidence" value="ECO:0007669"/>
    <property type="project" value="UniProtKB-SubCell"/>
</dbReference>
<gene>
    <name evidence="15" type="ORF">B0A52_01946</name>
</gene>
<name>A0A438NEJ5_EXOME</name>
<feature type="compositionally biased region" description="Low complexity" evidence="14">
    <location>
        <begin position="419"/>
        <end position="429"/>
    </location>
</feature>
<keyword evidence="7 12" id="KW-1133">Transmembrane helix</keyword>
<dbReference type="PANTHER" id="PTHR31961:SF3">
    <property type="entry name" value="SENSITIVE TO HIGH EXPRESSION PROTEIN 9, MITOCHONDRIAL"/>
    <property type="match status" value="1"/>
</dbReference>
<evidence type="ECO:0000256" key="6">
    <source>
        <dbReference type="ARBA" id="ARBA00022946"/>
    </source>
</evidence>
<evidence type="ECO:0000256" key="4">
    <source>
        <dbReference type="ARBA" id="ARBA00022692"/>
    </source>
</evidence>
<sequence>MQPVPLRLSQTLWSAFRAANPANKKRLSIPSSRPFSHVVPPCTSSAWRPPRQSIAQQARYYSSEKSATDRKVEEAKARIEESLDARADLAAKSDDKLKDPKDETIVHTIPESSSIVYTKEHESTSSSPAPSASAAPPPPPRTPPSQNGDPADRFLPSELSKRYSELRKRFTHLMDNYQTHIFTASQHLNDLTGYSGIEALKKQIESLEIQVQNSRQSVKECRDKYSEAIATRSTTQREVNDLLHRKHTWSPTDLERFTSLYRSDHVNEQAETVAQKEVADAEAQYEEASTKLAKSILARYHEEQIWSDKIRQMSTWGTWGLMGINVLLFVIFQIAVEPWRRKRLVKGFEEKVEVALKERDAELAAIKASSGYGQTLQPNQSTAEGITQLSATEKVEAVADKIAEQIVDAVSGATEADGLSQSTTLTSTSINQDSTSSPQPDATTMTTPSLSELEAAAESVTSQELDSTVFSPDQEPTSTGPEPTSPVQPSPSPFSLSLSSRWTSPSSSLAWYEDWIRARFSDDHHVMLTQRELTTVAMEGVAGGMAIMGLLFVLLRPR</sequence>
<keyword evidence="4 12" id="KW-0812">Transmembrane</keyword>
<feature type="compositionally biased region" description="Low complexity" evidence="14">
    <location>
        <begin position="124"/>
        <end position="134"/>
    </location>
</feature>
<dbReference type="AlphaFoldDB" id="A0A438NEJ5"/>
<dbReference type="EMBL" id="NAJM01000005">
    <property type="protein sequence ID" value="RVX74114.1"/>
    <property type="molecule type" value="Genomic_DNA"/>
</dbReference>
<feature type="transmembrane region" description="Helical" evidence="12">
    <location>
        <begin position="316"/>
        <end position="336"/>
    </location>
</feature>
<proteinExistence type="inferred from homology"/>
<feature type="compositionally biased region" description="Basic and acidic residues" evidence="14">
    <location>
        <begin position="94"/>
        <end position="105"/>
    </location>
</feature>
<comment type="subcellular location">
    <subcellularLocation>
        <location evidence="1 12">Mitochondrion inner membrane</location>
        <topology evidence="1 12">Multi-pass membrane protein</topology>
    </subcellularLocation>
</comment>
<comment type="similarity">
    <text evidence="2 12">Belongs to the SHE9 family.</text>
</comment>
<organism evidence="15 16">
    <name type="scientific">Exophiala mesophila</name>
    <name type="common">Black yeast-like fungus</name>
    <dbReference type="NCBI Taxonomy" id="212818"/>
    <lineage>
        <taxon>Eukaryota</taxon>
        <taxon>Fungi</taxon>
        <taxon>Dikarya</taxon>
        <taxon>Ascomycota</taxon>
        <taxon>Pezizomycotina</taxon>
        <taxon>Eurotiomycetes</taxon>
        <taxon>Chaetothyriomycetidae</taxon>
        <taxon>Chaetothyriales</taxon>
        <taxon>Herpotrichiellaceae</taxon>
        <taxon>Exophiala</taxon>
    </lineage>
</organism>
<keyword evidence="8 13" id="KW-0175">Coiled coil</keyword>